<dbReference type="OrthoDB" id="9809635at2"/>
<organism evidence="3 4">
    <name type="scientific">Microlunatus elymi</name>
    <dbReference type="NCBI Taxonomy" id="2596828"/>
    <lineage>
        <taxon>Bacteria</taxon>
        <taxon>Bacillati</taxon>
        <taxon>Actinomycetota</taxon>
        <taxon>Actinomycetes</taxon>
        <taxon>Propionibacteriales</taxon>
        <taxon>Propionibacteriaceae</taxon>
        <taxon>Microlunatus</taxon>
    </lineage>
</organism>
<evidence type="ECO:0000313" key="3">
    <source>
        <dbReference type="EMBL" id="QDP97842.1"/>
    </source>
</evidence>
<protein>
    <submittedName>
        <fullName evidence="3">Serine hydrolase</fullName>
    </submittedName>
</protein>
<accession>A0A516Q373</accession>
<reference evidence="3 4" key="1">
    <citation type="submission" date="2019-07" db="EMBL/GenBank/DDBJ databases">
        <title>Microlunatus dokdonensis sp. nov. isolated from the rhizospheric soil of the wild plant Elymus tsukushiensis.</title>
        <authorList>
            <person name="Ghim S.-Y."/>
            <person name="Hwang Y.-J."/>
            <person name="Son J.-S."/>
            <person name="Shin J.-H."/>
        </authorList>
    </citation>
    <scope>NUCLEOTIDE SEQUENCE [LARGE SCALE GENOMIC DNA]</scope>
    <source>
        <strain evidence="3 4">KUDC0627</strain>
    </source>
</reference>
<proteinExistence type="predicted"/>
<evidence type="ECO:0000256" key="1">
    <source>
        <dbReference type="ARBA" id="ARBA00022801"/>
    </source>
</evidence>
<dbReference type="Pfam" id="PF00144">
    <property type="entry name" value="Beta-lactamase"/>
    <property type="match status" value="1"/>
</dbReference>
<dbReference type="InterPro" id="IPR012338">
    <property type="entry name" value="Beta-lactam/transpept-like"/>
</dbReference>
<dbReference type="AlphaFoldDB" id="A0A516Q373"/>
<keyword evidence="4" id="KW-1185">Reference proteome</keyword>
<dbReference type="Gene3D" id="3.40.710.10">
    <property type="entry name" value="DD-peptidase/beta-lactamase superfamily"/>
    <property type="match status" value="1"/>
</dbReference>
<dbReference type="InterPro" id="IPR001466">
    <property type="entry name" value="Beta-lactam-related"/>
</dbReference>
<evidence type="ECO:0000259" key="2">
    <source>
        <dbReference type="Pfam" id="PF00144"/>
    </source>
</evidence>
<dbReference type="EMBL" id="CP041692">
    <property type="protein sequence ID" value="QDP97842.1"/>
    <property type="molecule type" value="Genomic_DNA"/>
</dbReference>
<dbReference type="PANTHER" id="PTHR43283:SF11">
    <property type="entry name" value="BETA-LACTAMASE-RELATED DOMAIN-CONTAINING PROTEIN"/>
    <property type="match status" value="1"/>
</dbReference>
<evidence type="ECO:0000313" key="4">
    <source>
        <dbReference type="Proteomes" id="UP000319263"/>
    </source>
</evidence>
<dbReference type="SUPFAM" id="SSF56601">
    <property type="entry name" value="beta-lactamase/transpeptidase-like"/>
    <property type="match status" value="1"/>
</dbReference>
<dbReference type="PANTHER" id="PTHR43283">
    <property type="entry name" value="BETA-LACTAMASE-RELATED"/>
    <property type="match status" value="1"/>
</dbReference>
<dbReference type="GO" id="GO:0016787">
    <property type="term" value="F:hydrolase activity"/>
    <property type="evidence" value="ECO:0007669"/>
    <property type="project" value="UniProtKB-KW"/>
</dbReference>
<feature type="domain" description="Beta-lactamase-related" evidence="2">
    <location>
        <begin position="22"/>
        <end position="352"/>
    </location>
</feature>
<dbReference type="KEGG" id="mik:FOE78_19760"/>
<dbReference type="RefSeq" id="WP_143987796.1">
    <property type="nucleotide sequence ID" value="NZ_CP041692.1"/>
</dbReference>
<dbReference type="InterPro" id="IPR050789">
    <property type="entry name" value="Diverse_Enzym_Activities"/>
</dbReference>
<keyword evidence="1 3" id="KW-0378">Hydrolase</keyword>
<name>A0A516Q373_9ACTN</name>
<dbReference type="Proteomes" id="UP000319263">
    <property type="component" value="Chromosome"/>
</dbReference>
<gene>
    <name evidence="3" type="ORF">FOE78_19760</name>
</gene>
<sequence>MEETWGRLLGLRSEGGDHPLFPGAVMQWGTDGKIISVQARGWARCYADGEGSLLPESDRIAMRTDTIFDLASISKLFTSIVILQLVEQGKIDLDRAVVDYLPDFTGAGKSAITVRQLLIHTSGFPAEIPLWRLYDDVPARVQGALAAELVVEPGTAYCYSDLNLITLGVMAHRLTGRPLDELVRTGITEPLSMINTGYNPNLLLRPQIAATEYERVPDRGVVWGEVHDENAWSLGGVAGHAGVFSTAADLGKLAECMINRTAYDGGRLLDEELYAEMITNQTPEFGDHDHGLGFEINQPWYMGRLASLHTIGHTGYTGTSLVIDLDRAAYAILLTNRVHPSRTWGKINHARVIAADGLAQLVGRS</sequence>